<reference evidence="4" key="1">
    <citation type="submission" date="2021-02" db="EMBL/GenBank/DDBJ databases">
        <authorList>
            <person name="Nowell W R."/>
        </authorList>
    </citation>
    <scope>NUCLEOTIDE SEQUENCE</scope>
</reference>
<dbReference type="AlphaFoldDB" id="A0A818IK81"/>
<dbReference type="OrthoDB" id="10231713at2759"/>
<evidence type="ECO:0000313" key="3">
    <source>
        <dbReference type="EMBL" id="CAF3230587.1"/>
    </source>
</evidence>
<dbReference type="Proteomes" id="UP000663873">
    <property type="component" value="Unassembled WGS sequence"/>
</dbReference>
<sequence length="185" mass="21785">MAPKKKKKKEYYNDLREVVIKHYLNGDSESEIAQKTLISRDSVHYMVEKYKSTKCIGNIIGRGRKRKTTAHTDRVIQRKIKVDRRKSASTIKAEFNIAISETTISRRVHEIGLYGRVARKETYANKINHWKCPEYARTYREKQGGKLIRAFLAIPSDSYTFRSIPTLKKRYHTKLKKGFEIRNEF</sequence>
<protein>
    <recommendedName>
        <fullName evidence="1">Transposase Tc1-like domain-containing protein</fullName>
    </recommendedName>
</protein>
<dbReference type="Proteomes" id="UP000663851">
    <property type="component" value="Unassembled WGS sequence"/>
</dbReference>
<evidence type="ECO:0000259" key="1">
    <source>
        <dbReference type="Pfam" id="PF01498"/>
    </source>
</evidence>
<dbReference type="Gene3D" id="1.10.10.10">
    <property type="entry name" value="Winged helix-like DNA-binding domain superfamily/Winged helix DNA-binding domain"/>
    <property type="match status" value="1"/>
</dbReference>
<gene>
    <name evidence="6" type="ORF">HFQ381_LOCUS28433</name>
    <name evidence="4" type="ORF">KIK155_LOCUS17215</name>
    <name evidence="3" type="ORF">LUA448_LOCUS3719</name>
    <name evidence="2" type="ORF">TIS948_LOCUS4266</name>
    <name evidence="5" type="ORF">UJA718_LOCUS18205</name>
</gene>
<evidence type="ECO:0000313" key="6">
    <source>
        <dbReference type="EMBL" id="CAF4510413.1"/>
    </source>
</evidence>
<dbReference type="EMBL" id="CAJNXB010000450">
    <property type="protein sequence ID" value="CAF3055570.1"/>
    <property type="molecule type" value="Genomic_DNA"/>
</dbReference>
<dbReference type="Proteomes" id="UP000663825">
    <property type="component" value="Unassembled WGS sequence"/>
</dbReference>
<dbReference type="GO" id="GO:0015074">
    <property type="term" value="P:DNA integration"/>
    <property type="evidence" value="ECO:0007669"/>
    <property type="project" value="InterPro"/>
</dbReference>
<name>A0A818IK81_9BILA</name>
<keyword evidence="8" id="KW-1185">Reference proteome</keyword>
<comment type="caution">
    <text evidence="4">The sequence shown here is derived from an EMBL/GenBank/DDBJ whole genome shotgun (WGS) entry which is preliminary data.</text>
</comment>
<evidence type="ECO:0000313" key="5">
    <source>
        <dbReference type="EMBL" id="CAF4387844.1"/>
    </source>
</evidence>
<dbReference type="InterPro" id="IPR002492">
    <property type="entry name" value="Transposase_Tc1-like"/>
</dbReference>
<dbReference type="InterPro" id="IPR009057">
    <property type="entry name" value="Homeodomain-like_sf"/>
</dbReference>
<dbReference type="Proteomes" id="UP000663865">
    <property type="component" value="Unassembled WGS sequence"/>
</dbReference>
<dbReference type="EMBL" id="CAJNYV010003034">
    <property type="protein sequence ID" value="CAF3526460.1"/>
    <property type="molecule type" value="Genomic_DNA"/>
</dbReference>
<dbReference type="GO" id="GO:0006313">
    <property type="term" value="P:DNA transposition"/>
    <property type="evidence" value="ECO:0007669"/>
    <property type="project" value="InterPro"/>
</dbReference>
<dbReference type="Proteomes" id="UP000663833">
    <property type="component" value="Unassembled WGS sequence"/>
</dbReference>
<dbReference type="EMBL" id="CAJNYD010000221">
    <property type="protein sequence ID" value="CAF3230587.1"/>
    <property type="molecule type" value="Genomic_DNA"/>
</dbReference>
<dbReference type="SUPFAM" id="SSF46689">
    <property type="entry name" value="Homeodomain-like"/>
    <property type="match status" value="1"/>
</dbReference>
<dbReference type="Pfam" id="PF01498">
    <property type="entry name" value="HTH_Tnp_Tc3_2"/>
    <property type="match status" value="1"/>
</dbReference>
<accession>A0A818IK81</accession>
<dbReference type="EMBL" id="CAJOBO010004043">
    <property type="protein sequence ID" value="CAF4510413.1"/>
    <property type="molecule type" value="Genomic_DNA"/>
</dbReference>
<organism evidence="4 7">
    <name type="scientific">Rotaria socialis</name>
    <dbReference type="NCBI Taxonomy" id="392032"/>
    <lineage>
        <taxon>Eukaryota</taxon>
        <taxon>Metazoa</taxon>
        <taxon>Spiralia</taxon>
        <taxon>Gnathifera</taxon>
        <taxon>Rotifera</taxon>
        <taxon>Eurotatoria</taxon>
        <taxon>Bdelloidea</taxon>
        <taxon>Philodinida</taxon>
        <taxon>Philodinidae</taxon>
        <taxon>Rotaria</taxon>
    </lineage>
</organism>
<dbReference type="GO" id="GO:0003677">
    <property type="term" value="F:DNA binding"/>
    <property type="evidence" value="ECO:0007669"/>
    <property type="project" value="InterPro"/>
</dbReference>
<evidence type="ECO:0000313" key="7">
    <source>
        <dbReference type="Proteomes" id="UP000663865"/>
    </source>
</evidence>
<proteinExistence type="predicted"/>
<evidence type="ECO:0000313" key="4">
    <source>
        <dbReference type="EMBL" id="CAF3526460.1"/>
    </source>
</evidence>
<dbReference type="InterPro" id="IPR036388">
    <property type="entry name" value="WH-like_DNA-bd_sf"/>
</dbReference>
<evidence type="ECO:0000313" key="8">
    <source>
        <dbReference type="Proteomes" id="UP000663873"/>
    </source>
</evidence>
<dbReference type="EMBL" id="CAJOBP010003053">
    <property type="protein sequence ID" value="CAF4387844.1"/>
    <property type="molecule type" value="Genomic_DNA"/>
</dbReference>
<feature type="domain" description="Transposase Tc1-like" evidence="1">
    <location>
        <begin position="73"/>
        <end position="140"/>
    </location>
</feature>
<evidence type="ECO:0000313" key="2">
    <source>
        <dbReference type="EMBL" id="CAF3055570.1"/>
    </source>
</evidence>